<dbReference type="PRINTS" id="PR00412">
    <property type="entry name" value="EPOXHYDRLASE"/>
</dbReference>
<proteinExistence type="predicted"/>
<dbReference type="RefSeq" id="WP_082312981.1">
    <property type="nucleotide sequence ID" value="NZ_CP006841.1"/>
</dbReference>
<dbReference type="EMBL" id="CP006841">
    <property type="protein sequence ID" value="ALA66627.1"/>
    <property type="molecule type" value="Genomic_DNA"/>
</dbReference>
<gene>
    <name evidence="2" type="ORF">CLAC_01510</name>
</gene>
<feature type="domain" description="AB hydrolase-1" evidence="1">
    <location>
        <begin position="137"/>
        <end position="392"/>
    </location>
</feature>
<keyword evidence="3" id="KW-1185">Reference proteome</keyword>
<dbReference type="GO" id="GO:0016787">
    <property type="term" value="F:hydrolase activity"/>
    <property type="evidence" value="ECO:0007669"/>
    <property type="project" value="UniProtKB-KW"/>
</dbReference>
<dbReference type="PATRIC" id="fig|1408189.4.peg.301"/>
<organism evidence="2 3">
    <name type="scientific">Corynebacterium lactis RW2-5</name>
    <dbReference type="NCBI Taxonomy" id="1408189"/>
    <lineage>
        <taxon>Bacteria</taxon>
        <taxon>Bacillati</taxon>
        <taxon>Actinomycetota</taxon>
        <taxon>Actinomycetes</taxon>
        <taxon>Mycobacteriales</taxon>
        <taxon>Corynebacteriaceae</taxon>
        <taxon>Corynebacterium</taxon>
    </lineage>
</organism>
<dbReference type="InterPro" id="IPR000073">
    <property type="entry name" value="AB_hydrolase_1"/>
</dbReference>
<dbReference type="STRING" id="1408189.CLAC_01510"/>
<reference evidence="2 3" key="1">
    <citation type="submission" date="2013-10" db="EMBL/GenBank/DDBJ databases">
        <title>Complete genome sequence of Corynebacterium lactis DSM 45799(T), isolated from raw cow milk.</title>
        <authorList>
            <person name="Ruckert C."/>
            <person name="Albersmeier A."/>
            <person name="Lipski A."/>
            <person name="Kalinowski J."/>
        </authorList>
    </citation>
    <scope>NUCLEOTIDE SEQUENCE [LARGE SCALE GENOMIC DNA]</scope>
    <source>
        <strain evidence="2 3">RW2-5</strain>
    </source>
</reference>
<evidence type="ECO:0000259" key="1">
    <source>
        <dbReference type="Pfam" id="PF12697"/>
    </source>
</evidence>
<dbReference type="Gene3D" id="3.40.50.1820">
    <property type="entry name" value="alpha/beta hydrolase"/>
    <property type="match status" value="1"/>
</dbReference>
<dbReference type="PANTHER" id="PTHR43689">
    <property type="entry name" value="HYDROLASE"/>
    <property type="match status" value="1"/>
</dbReference>
<dbReference type="SUPFAM" id="SSF53474">
    <property type="entry name" value="alpha/beta-Hydrolases"/>
    <property type="match status" value="1"/>
</dbReference>
<evidence type="ECO:0000313" key="3">
    <source>
        <dbReference type="Proteomes" id="UP000058446"/>
    </source>
</evidence>
<dbReference type="KEGG" id="clw:CLAC_01510"/>
<sequence>MNDKPIRKLAEQAQQTLADTAPAAQSALAKAISEAEDLAGRPPEAVTKAGALVRSWTLRLTPRGRRRLALEHGKLHSQTREPGLTDLDATGIVYVSAAGTATSTIPVHWYEVGPSTADAPQSQAPKAHQTPKAPLTIVFVHGFTLAGESWYRQFAALRKSMPQARLLTMDLRGHGQTGAVPAELCTVEGAANDALAVINERATEGPIVLVGHSLGGLVALNILRTADETLRRRIAGLVLIATSIDRLAAQGVPQVLASPVADAVRETIESSPRQVRKFRETIASLMAPSLAVAVFSRPTDYEVIEFHAAMIHETPLETFVGYLDDLQEHDELAAAPYLEGRPGVVLVGTRDDVTPREQADLILEQWPDAELVEVDDAGHMLPLEVPTAVNEAIERVARQTAADE</sequence>
<name>A0A0K2GXV4_9CORY</name>
<evidence type="ECO:0000313" key="2">
    <source>
        <dbReference type="EMBL" id="ALA66627.1"/>
    </source>
</evidence>
<protein>
    <submittedName>
        <fullName evidence="2">Hydrolase</fullName>
    </submittedName>
</protein>
<accession>A0A0K2GXV4</accession>
<dbReference type="InterPro" id="IPR029058">
    <property type="entry name" value="AB_hydrolase_fold"/>
</dbReference>
<dbReference type="AlphaFoldDB" id="A0A0K2GXV4"/>
<dbReference type="Proteomes" id="UP000058446">
    <property type="component" value="Chromosome"/>
</dbReference>
<dbReference type="InterPro" id="IPR000639">
    <property type="entry name" value="Epox_hydrolase-like"/>
</dbReference>
<dbReference type="PANTHER" id="PTHR43689:SF8">
    <property type="entry name" value="ALPHA_BETA-HYDROLASES SUPERFAMILY PROTEIN"/>
    <property type="match status" value="1"/>
</dbReference>
<keyword evidence="2" id="KW-0378">Hydrolase</keyword>
<dbReference type="OrthoDB" id="5422338at2"/>
<dbReference type="Pfam" id="PF12697">
    <property type="entry name" value="Abhydrolase_6"/>
    <property type="match status" value="1"/>
</dbReference>